<evidence type="ECO:0000256" key="5">
    <source>
        <dbReference type="ARBA" id="ARBA00022618"/>
    </source>
</evidence>
<sequence length="83" mass="9275">MVRATQQCELKLDDPECESIRKDLEAHKKQEEDVEGVGTSDGEGPAGLSSDHKSQEQMIKDGIGHKPQLKTNNRTSQFGNFKY</sequence>
<dbReference type="OrthoDB" id="2422341at2759"/>
<evidence type="ECO:0000256" key="13">
    <source>
        <dbReference type="SAM" id="MobiDB-lite"/>
    </source>
</evidence>
<reference evidence="14" key="2">
    <citation type="submission" date="2025-08" db="UniProtKB">
        <authorList>
            <consortium name="Ensembl"/>
        </authorList>
    </citation>
    <scope>IDENTIFICATION</scope>
    <source>
        <strain evidence="14">Brown Norway</strain>
    </source>
</reference>
<dbReference type="AlphaFoldDB" id="A0A8I6APT8"/>
<evidence type="ECO:0000256" key="6">
    <source>
        <dbReference type="ARBA" id="ARBA00022776"/>
    </source>
</evidence>
<evidence type="ECO:0000256" key="4">
    <source>
        <dbReference type="ARBA" id="ARBA00018549"/>
    </source>
</evidence>
<feature type="compositionally biased region" description="Basic and acidic residues" evidence="13">
    <location>
        <begin position="50"/>
        <end position="64"/>
    </location>
</feature>
<evidence type="ECO:0000256" key="9">
    <source>
        <dbReference type="ARBA" id="ARBA00023242"/>
    </source>
</evidence>
<dbReference type="GO" id="GO:0031145">
    <property type="term" value="P:anaphase-promoting complex-dependent catabolic process"/>
    <property type="evidence" value="ECO:0007669"/>
    <property type="project" value="InterPro"/>
</dbReference>
<comment type="similarity">
    <text evidence="3">Belongs to the CDC26 family.</text>
</comment>
<evidence type="ECO:0000256" key="8">
    <source>
        <dbReference type="ARBA" id="ARBA00023054"/>
    </source>
</evidence>
<keyword evidence="5" id="KW-0132">Cell division</keyword>
<dbReference type="PANTHER" id="PTHR28579">
    <property type="entry name" value="ANAPHASE-PROMOTING COMPLEX SUBUNIT CDC26"/>
    <property type="match status" value="1"/>
</dbReference>
<dbReference type="OMA" id="QMINDWI"/>
<dbReference type="RGD" id="9388790">
    <property type="gene designation" value="LOC103692897"/>
</dbReference>
<feature type="region of interest" description="Disordered" evidence="13">
    <location>
        <begin position="22"/>
        <end position="83"/>
    </location>
</feature>
<evidence type="ECO:0000256" key="11">
    <source>
        <dbReference type="ARBA" id="ARBA00032907"/>
    </source>
</evidence>
<keyword evidence="9" id="KW-0539">Nucleus</keyword>
<keyword evidence="7" id="KW-0833">Ubl conjugation pathway</keyword>
<comment type="pathway">
    <text evidence="2">Protein modification; protein ubiquitination.</text>
</comment>
<keyword evidence="15" id="KW-1185">Reference proteome</keyword>
<dbReference type="GO" id="GO:0051301">
    <property type="term" value="P:cell division"/>
    <property type="evidence" value="ECO:0007669"/>
    <property type="project" value="UniProtKB-KW"/>
</dbReference>
<reference evidence="14" key="1">
    <citation type="submission" date="2024-01" db="EMBL/GenBank/DDBJ databases">
        <title>GRCr8: a new rat reference genome assembly contstructed from accurate long reads and long range scaffolding.</title>
        <authorList>
            <person name="Doris P.A."/>
            <person name="Kalbfleisch T."/>
            <person name="Li K."/>
            <person name="Howe K."/>
            <person name="Wood J."/>
        </authorList>
    </citation>
    <scope>NUCLEOTIDE SEQUENCE [LARGE SCALE GENOMIC DNA]</scope>
    <source>
        <strain evidence="14">Brown Norway</strain>
    </source>
</reference>
<comment type="function">
    <text evidence="12">Component of the anaphase promoting complex/cyclosome (APC/C), a cell cycle-regulated E3 ubiquitin ligase that controls progression through mitosis and the G1 phase of the cell cycle. The APC/C complex acts by mediating ubiquitination and subsequent degradation of target proteins: it mainly mediates the formation of 'Lys-11'-linked polyubiquitin chains and, to a lower extent, the formation of 'Lys-48'- and 'Lys-63'-linked polyubiquitin chains. The APC/C complex catalyzes assembly of branched 'Lys-11'-/'Lys-48'-linked branched ubiquitin chains on target proteins. May recruit the E2 ubiquitin-conjugating enzymes to the complex.</text>
</comment>
<evidence type="ECO:0000313" key="15">
    <source>
        <dbReference type="Proteomes" id="UP000002494"/>
    </source>
</evidence>
<evidence type="ECO:0000313" key="14">
    <source>
        <dbReference type="Ensembl" id="ENSRNOP00000096517.1"/>
    </source>
</evidence>
<comment type="subcellular location">
    <subcellularLocation>
        <location evidence="1">Nucleus</location>
    </subcellularLocation>
</comment>
<evidence type="ECO:0000256" key="2">
    <source>
        <dbReference type="ARBA" id="ARBA00004906"/>
    </source>
</evidence>
<dbReference type="PANTHER" id="PTHR28579:SF1">
    <property type="entry name" value="ANAPHASE-PROMOTING COMPLEX SUBUNIT CDC26"/>
    <property type="match status" value="1"/>
</dbReference>
<feature type="compositionally biased region" description="Polar residues" evidence="13">
    <location>
        <begin position="69"/>
        <end position="83"/>
    </location>
</feature>
<evidence type="ECO:0000256" key="1">
    <source>
        <dbReference type="ARBA" id="ARBA00004123"/>
    </source>
</evidence>
<keyword evidence="10" id="KW-0131">Cell cycle</keyword>
<dbReference type="InterPro" id="IPR018860">
    <property type="entry name" value="APC_suCDC26"/>
</dbReference>
<dbReference type="GeneTree" id="ENSGT00390000008457"/>
<dbReference type="GO" id="GO:0005680">
    <property type="term" value="C:anaphase-promoting complex"/>
    <property type="evidence" value="ECO:0007669"/>
    <property type="project" value="InterPro"/>
</dbReference>
<dbReference type="Ensembl" id="ENSRNOT00000112478.2">
    <property type="protein sequence ID" value="ENSRNOP00000096517.1"/>
    <property type="gene ID" value="ENSRNOG00000070941.2"/>
</dbReference>
<evidence type="ECO:0000313" key="16">
    <source>
        <dbReference type="RGD" id="9388790"/>
    </source>
</evidence>
<evidence type="ECO:0000256" key="12">
    <source>
        <dbReference type="ARBA" id="ARBA00046012"/>
    </source>
</evidence>
<evidence type="ECO:0000256" key="10">
    <source>
        <dbReference type="ARBA" id="ARBA00023306"/>
    </source>
</evidence>
<accession>A0A8I6APT8</accession>
<name>A0A8I6APT8_RAT</name>
<protein>
    <recommendedName>
        <fullName evidence="4">Anaphase-promoting complex subunit CDC26</fullName>
    </recommendedName>
    <alternativeName>
        <fullName evidence="11">Cell division cycle protein 26 homolog</fullName>
    </alternativeName>
</protein>
<keyword evidence="6" id="KW-0498">Mitosis</keyword>
<reference evidence="14" key="3">
    <citation type="submission" date="2025-09" db="UniProtKB">
        <authorList>
            <consortium name="Ensembl"/>
        </authorList>
    </citation>
    <scope>IDENTIFICATION</scope>
    <source>
        <strain evidence="14">Brown Norway</strain>
    </source>
</reference>
<keyword evidence="8" id="KW-0175">Coiled coil</keyword>
<dbReference type="Proteomes" id="UP000002494">
    <property type="component" value="Chromosome 7"/>
</dbReference>
<evidence type="ECO:0000256" key="7">
    <source>
        <dbReference type="ARBA" id="ARBA00022786"/>
    </source>
</evidence>
<evidence type="ECO:0000256" key="3">
    <source>
        <dbReference type="ARBA" id="ARBA00007939"/>
    </source>
</evidence>
<dbReference type="AGR" id="RGD:9388790"/>
<gene>
    <name evidence="14 16" type="primary">LOC103692897</name>
</gene>
<organism evidence="14 15">
    <name type="scientific">Rattus norvegicus</name>
    <name type="common">Rat</name>
    <dbReference type="NCBI Taxonomy" id="10116"/>
    <lineage>
        <taxon>Eukaryota</taxon>
        <taxon>Metazoa</taxon>
        <taxon>Chordata</taxon>
        <taxon>Craniata</taxon>
        <taxon>Vertebrata</taxon>
        <taxon>Euteleostomi</taxon>
        <taxon>Mammalia</taxon>
        <taxon>Eutheria</taxon>
        <taxon>Euarchontoglires</taxon>
        <taxon>Glires</taxon>
        <taxon>Rodentia</taxon>
        <taxon>Myomorpha</taxon>
        <taxon>Muroidea</taxon>
        <taxon>Muridae</taxon>
        <taxon>Murinae</taxon>
        <taxon>Rattus</taxon>
    </lineage>
</organism>
<feature type="compositionally biased region" description="Basic and acidic residues" evidence="13">
    <location>
        <begin position="22"/>
        <end position="31"/>
    </location>
</feature>
<proteinExistence type="inferred from homology"/>